<evidence type="ECO:0000256" key="1">
    <source>
        <dbReference type="SAM" id="MobiDB-lite"/>
    </source>
</evidence>
<evidence type="ECO:0000313" key="5">
    <source>
        <dbReference type="Proteomes" id="UP000252698"/>
    </source>
</evidence>
<feature type="transmembrane region" description="Helical" evidence="2">
    <location>
        <begin position="266"/>
        <end position="286"/>
    </location>
</feature>
<feature type="transmembrane region" description="Helical" evidence="2">
    <location>
        <begin position="241"/>
        <end position="260"/>
    </location>
</feature>
<dbReference type="InterPro" id="IPR000326">
    <property type="entry name" value="PAP2/HPO"/>
</dbReference>
<dbReference type="Proteomes" id="UP000252698">
    <property type="component" value="Chromosome"/>
</dbReference>
<dbReference type="Pfam" id="PF01569">
    <property type="entry name" value="PAP2"/>
    <property type="match status" value="1"/>
</dbReference>
<keyword evidence="2" id="KW-0812">Transmembrane</keyword>
<keyword evidence="2" id="KW-1133">Transmembrane helix</keyword>
<protein>
    <submittedName>
        <fullName evidence="4">Prepilin peptidase</fullName>
    </submittedName>
</protein>
<evidence type="ECO:0000256" key="2">
    <source>
        <dbReference type="SAM" id="Phobius"/>
    </source>
</evidence>
<dbReference type="Gene3D" id="1.20.144.10">
    <property type="entry name" value="Phosphatidic acid phosphatase type 2/haloperoxidase"/>
    <property type="match status" value="1"/>
</dbReference>
<keyword evidence="2" id="KW-0472">Membrane</keyword>
<dbReference type="InterPro" id="IPR036938">
    <property type="entry name" value="PAP2/HPO_sf"/>
</dbReference>
<feature type="domain" description="Phosphatidic acid phosphatase type 2/haloperoxidase" evidence="3">
    <location>
        <begin position="129"/>
        <end position="227"/>
    </location>
</feature>
<organism evidence="4 5">
    <name type="scientific">Streptomyces atratus</name>
    <dbReference type="NCBI Taxonomy" id="1893"/>
    <lineage>
        <taxon>Bacteria</taxon>
        <taxon>Bacillati</taxon>
        <taxon>Actinomycetota</taxon>
        <taxon>Actinomycetes</taxon>
        <taxon>Kitasatosporales</taxon>
        <taxon>Streptomycetaceae</taxon>
        <taxon>Streptomyces</taxon>
    </lineage>
</organism>
<accession>A0A2Z5JPA9</accession>
<dbReference type="KEGG" id="sata:C5746_40490"/>
<feature type="transmembrane region" description="Helical" evidence="2">
    <location>
        <begin position="94"/>
        <end position="112"/>
    </location>
</feature>
<feature type="compositionally biased region" description="Polar residues" evidence="1">
    <location>
        <begin position="1"/>
        <end position="11"/>
    </location>
</feature>
<evidence type="ECO:0000259" key="3">
    <source>
        <dbReference type="Pfam" id="PF01569"/>
    </source>
</evidence>
<gene>
    <name evidence="4" type="ORF">C5746_40490</name>
</gene>
<dbReference type="EMBL" id="CP027306">
    <property type="protein sequence ID" value="AXE82128.1"/>
    <property type="molecule type" value="Genomic_DNA"/>
</dbReference>
<dbReference type="GeneID" id="95524532"/>
<proteinExistence type="predicted"/>
<reference evidence="4 5" key="1">
    <citation type="journal article" date="2018" name="Front. Microbiol.">
        <title>Genome Sequencing of Streptomyces atratus SCSIOZH16 and Activation Production of Nocardamine via Metabolic Engineering.</title>
        <authorList>
            <person name="Li Y."/>
            <person name="Zhang C."/>
            <person name="Liu C."/>
            <person name="Ju J."/>
            <person name="Ma J."/>
        </authorList>
    </citation>
    <scope>NUCLEOTIDE SEQUENCE [LARGE SCALE GENOMIC DNA]</scope>
    <source>
        <strain evidence="4 5">SCSIO_ZH16</strain>
    </source>
</reference>
<dbReference type="RefSeq" id="WP_114248510.1">
    <property type="nucleotide sequence ID" value="NZ_CP027306.1"/>
</dbReference>
<evidence type="ECO:0000313" key="4">
    <source>
        <dbReference type="EMBL" id="AXE82128.1"/>
    </source>
</evidence>
<dbReference type="AlphaFoldDB" id="A0A2Z5JPA9"/>
<feature type="region of interest" description="Disordered" evidence="1">
    <location>
        <begin position="1"/>
        <end position="27"/>
    </location>
</feature>
<sequence length="302" mass="31213">MTQQDPSTLSTHPDPGQVPGTTAEPSPAGTIRLRVSAPLCLLGFLAVYVIAVCTPFGQRAENALLSGYDAQPAWIYDWSGAAYGSSAMPPLEQTAMPTLLVGIAVIAAVTLVRRCWWQGCAATGIVMVTLGSKELTRMILPRPDLVDAHVSLIEPSFPSGHVAIPAGLALGATLVASPRIRPYATAAGMLWLAVSAGAVQATYHHRPSDVLGSTLLACACYSLAVRLLPPAAAPGVTRRPRALPAVALALSAAGALVAGARDDSVTQSLVFAAAAFLCAALFWFTTAEGSAHTARRTRPALG</sequence>
<name>A0A2Z5JPA9_STRAR</name>
<dbReference type="SUPFAM" id="SSF48317">
    <property type="entry name" value="Acid phosphatase/Vanadium-dependent haloperoxidase"/>
    <property type="match status" value="1"/>
</dbReference>
<feature type="transmembrane region" description="Helical" evidence="2">
    <location>
        <begin position="39"/>
        <end position="57"/>
    </location>
</feature>